<organism evidence="7">
    <name type="scientific">Kitasatospora camelliae</name>
    <dbReference type="NCBI Taxonomy" id="3156397"/>
    <lineage>
        <taxon>Bacteria</taxon>
        <taxon>Bacillati</taxon>
        <taxon>Actinomycetota</taxon>
        <taxon>Actinomycetes</taxon>
        <taxon>Kitasatosporales</taxon>
        <taxon>Streptomycetaceae</taxon>
        <taxon>Kitasatospora</taxon>
    </lineage>
</organism>
<dbReference type="InterPro" id="IPR016166">
    <property type="entry name" value="FAD-bd_PCMH"/>
</dbReference>
<evidence type="ECO:0000256" key="5">
    <source>
        <dbReference type="ARBA" id="ARBA00023002"/>
    </source>
</evidence>
<dbReference type="PANTHER" id="PTHR42973:SF39">
    <property type="entry name" value="FAD-BINDING PCMH-TYPE DOMAIN-CONTAINING PROTEIN"/>
    <property type="match status" value="1"/>
</dbReference>
<dbReference type="Gene3D" id="3.30.465.10">
    <property type="match status" value="1"/>
</dbReference>
<dbReference type="PROSITE" id="PS51387">
    <property type="entry name" value="FAD_PCMH"/>
    <property type="match status" value="1"/>
</dbReference>
<dbReference type="InterPro" id="IPR006094">
    <property type="entry name" value="Oxid_FAD_bind_N"/>
</dbReference>
<evidence type="ECO:0000259" key="6">
    <source>
        <dbReference type="PROSITE" id="PS51387"/>
    </source>
</evidence>
<comment type="cofactor">
    <cofactor evidence="1">
        <name>FAD</name>
        <dbReference type="ChEBI" id="CHEBI:57692"/>
    </cofactor>
</comment>
<dbReference type="Gene3D" id="3.40.462.20">
    <property type="match status" value="1"/>
</dbReference>
<dbReference type="InterPro" id="IPR016167">
    <property type="entry name" value="FAD-bd_PCMH_sub1"/>
</dbReference>
<protein>
    <submittedName>
        <fullName evidence="7">FAD-binding oxidoreductase</fullName>
    </submittedName>
</protein>
<evidence type="ECO:0000256" key="1">
    <source>
        <dbReference type="ARBA" id="ARBA00001974"/>
    </source>
</evidence>
<evidence type="ECO:0000256" key="2">
    <source>
        <dbReference type="ARBA" id="ARBA00005466"/>
    </source>
</evidence>
<accession>A0AAU8JU85</accession>
<keyword evidence="3" id="KW-0285">Flavoprotein</keyword>
<dbReference type="PROSITE" id="PS00862">
    <property type="entry name" value="OX2_COVAL_FAD"/>
    <property type="match status" value="1"/>
</dbReference>
<dbReference type="GO" id="GO:0071949">
    <property type="term" value="F:FAD binding"/>
    <property type="evidence" value="ECO:0007669"/>
    <property type="project" value="InterPro"/>
</dbReference>
<dbReference type="AlphaFoldDB" id="A0AAU8JU85"/>
<dbReference type="Gene3D" id="3.30.43.10">
    <property type="entry name" value="Uridine Diphospho-n-acetylenolpyruvylglucosamine Reductase, domain 2"/>
    <property type="match status" value="1"/>
</dbReference>
<keyword evidence="5" id="KW-0560">Oxidoreductase</keyword>
<feature type="domain" description="FAD-binding PCMH-type" evidence="6">
    <location>
        <begin position="40"/>
        <end position="211"/>
    </location>
</feature>
<gene>
    <name evidence="7" type="ORF">ABWK59_11010</name>
</gene>
<evidence type="ECO:0000256" key="4">
    <source>
        <dbReference type="ARBA" id="ARBA00022827"/>
    </source>
</evidence>
<dbReference type="InterPro" id="IPR012951">
    <property type="entry name" value="BBE"/>
</dbReference>
<evidence type="ECO:0000256" key="3">
    <source>
        <dbReference type="ARBA" id="ARBA00022630"/>
    </source>
</evidence>
<dbReference type="GO" id="GO:0016491">
    <property type="term" value="F:oxidoreductase activity"/>
    <property type="evidence" value="ECO:0007669"/>
    <property type="project" value="UniProtKB-KW"/>
</dbReference>
<reference evidence="7" key="1">
    <citation type="submission" date="2024-06" db="EMBL/GenBank/DDBJ databases">
        <title>The genome sequences of Kitasatospora sp. strain HUAS MG31.</title>
        <authorList>
            <person name="Mo P."/>
        </authorList>
    </citation>
    <scope>NUCLEOTIDE SEQUENCE</scope>
    <source>
        <strain evidence="7">HUAS MG31</strain>
    </source>
</reference>
<comment type="similarity">
    <text evidence="2">Belongs to the oxygen-dependent FAD-linked oxidoreductase family.</text>
</comment>
<name>A0AAU8JU85_9ACTN</name>
<evidence type="ECO:0000313" key="7">
    <source>
        <dbReference type="EMBL" id="XCM79421.1"/>
    </source>
</evidence>
<dbReference type="Pfam" id="PF08031">
    <property type="entry name" value="BBE"/>
    <property type="match status" value="1"/>
</dbReference>
<dbReference type="InterPro" id="IPR036318">
    <property type="entry name" value="FAD-bd_PCMH-like_sf"/>
</dbReference>
<dbReference type="InterPro" id="IPR006093">
    <property type="entry name" value="Oxy_OxRdtase_FAD_BS"/>
</dbReference>
<dbReference type="EMBL" id="CP159872">
    <property type="protein sequence ID" value="XCM79421.1"/>
    <property type="molecule type" value="Genomic_DNA"/>
</dbReference>
<dbReference type="KEGG" id="kcm:ABWK59_11010"/>
<keyword evidence="4" id="KW-0274">FAD</keyword>
<dbReference type="PANTHER" id="PTHR42973">
    <property type="entry name" value="BINDING OXIDOREDUCTASE, PUTATIVE (AFU_ORTHOLOGUE AFUA_1G17690)-RELATED"/>
    <property type="match status" value="1"/>
</dbReference>
<dbReference type="RefSeq" id="WP_354640060.1">
    <property type="nucleotide sequence ID" value="NZ_CP159872.1"/>
</dbReference>
<sequence>MTSEPLDSRSLEELRSAIAGEVIGPGDASYDESRAVFNAMIDRRPAVIAQCTSTADVASALAFARARGLEVAVRGGGHAVSGTAMVEGGLVVDLRRMNTVRVDPDARVARAGGGATIGDLDRATQPHGLATTGGRASTTGLGGFVLGGGSGWVERKFGLACDNLLAAQVVTADGRTVRAGAQENPELFWALHGGGGNFGVVTEFTLGLHPLPGFAIALLLYEAEAGRELAHRYRDFMAAAPDEVGGGLIYLTAPPEEFVPDHLVGQLATGLLLTYTDDLATARPHFAPMLENGHAGGVITDIPYADLQCMIDDPPGFRNYWSAEYLADFPDEAVDLYCDRASDMVVPSGSQHAAVALGGAVSRVEDDYPVPWRRAAWAVHPFGMWEDPADDARGRAWANAACADLKPWSIGAVYLNFIGDEGSERTAAGLGEGNLARLAQIKAEWDPDNVFHLNHNIRPA</sequence>
<dbReference type="InterPro" id="IPR016169">
    <property type="entry name" value="FAD-bd_PCMH_sub2"/>
</dbReference>
<dbReference type="Pfam" id="PF01565">
    <property type="entry name" value="FAD_binding_4"/>
    <property type="match status" value="1"/>
</dbReference>
<dbReference type="InterPro" id="IPR050416">
    <property type="entry name" value="FAD-linked_Oxidoreductase"/>
</dbReference>
<dbReference type="SUPFAM" id="SSF56176">
    <property type="entry name" value="FAD-binding/transporter-associated domain-like"/>
    <property type="match status" value="1"/>
</dbReference>
<proteinExistence type="inferred from homology"/>